<dbReference type="PANTHER" id="PTHR43744:SF8">
    <property type="entry name" value="SN-GLYCEROL-3-PHOSPHATE TRANSPORT SYSTEM PERMEASE PROTEIN UGPE"/>
    <property type="match status" value="1"/>
</dbReference>
<dbReference type="Pfam" id="PF00528">
    <property type="entry name" value="BPD_transp_1"/>
    <property type="match status" value="1"/>
</dbReference>
<dbReference type="GO" id="GO:0005886">
    <property type="term" value="C:plasma membrane"/>
    <property type="evidence" value="ECO:0007669"/>
    <property type="project" value="UniProtKB-SubCell"/>
</dbReference>
<comment type="similarity">
    <text evidence="7">Belongs to the binding-protein-dependent transport system permease family.</text>
</comment>
<keyword evidence="2 7" id="KW-0813">Transport</keyword>
<feature type="transmembrane region" description="Helical" evidence="7">
    <location>
        <begin position="184"/>
        <end position="209"/>
    </location>
</feature>
<evidence type="ECO:0000256" key="1">
    <source>
        <dbReference type="ARBA" id="ARBA00004651"/>
    </source>
</evidence>
<sequence>MTQKISKLLMKSVIRIPLIVWSLIVLYPIIWMFLGAFKSNGEIFASPWGLPETFNFGNFITAWTDYNIGSSFLNSLLVTVLGTVLCLVFAIPTSYAIERIKFRSSKILFNTYLSAMMIPMVLGWIPLFFLLLKFNMLDNLWALSLIYAVTQIPFSIFILTSFMSGIPRELEEAAAIDGMSQYGILLKVVTPLMTTGIITVSIMNAVTFWNEYFMALIFLQTDGNYTLGLAMDLMNREAQYTNAWGALFAGLSIAIIPVMIIYAIFQRWIVKGMMEGALKG</sequence>
<dbReference type="PROSITE" id="PS50928">
    <property type="entry name" value="ABC_TM1"/>
    <property type="match status" value="1"/>
</dbReference>
<protein>
    <submittedName>
        <fullName evidence="9">Sugar ABC transporter permease</fullName>
    </submittedName>
</protein>
<evidence type="ECO:0000256" key="7">
    <source>
        <dbReference type="RuleBase" id="RU363032"/>
    </source>
</evidence>
<feature type="transmembrane region" description="Helical" evidence="7">
    <location>
        <begin position="243"/>
        <end position="265"/>
    </location>
</feature>
<dbReference type="InterPro" id="IPR000515">
    <property type="entry name" value="MetI-like"/>
</dbReference>
<keyword evidence="6 7" id="KW-0472">Membrane</keyword>
<evidence type="ECO:0000256" key="6">
    <source>
        <dbReference type="ARBA" id="ARBA00023136"/>
    </source>
</evidence>
<feature type="domain" description="ABC transmembrane type-1" evidence="8">
    <location>
        <begin position="72"/>
        <end position="265"/>
    </location>
</feature>
<evidence type="ECO:0000256" key="5">
    <source>
        <dbReference type="ARBA" id="ARBA00022989"/>
    </source>
</evidence>
<evidence type="ECO:0000313" key="10">
    <source>
        <dbReference type="Proteomes" id="UP000198312"/>
    </source>
</evidence>
<proteinExistence type="inferred from homology"/>
<keyword evidence="3" id="KW-1003">Cell membrane</keyword>
<dbReference type="AlphaFoldDB" id="A0A220U3J6"/>
<dbReference type="GO" id="GO:0055085">
    <property type="term" value="P:transmembrane transport"/>
    <property type="evidence" value="ECO:0007669"/>
    <property type="project" value="InterPro"/>
</dbReference>
<dbReference type="PANTHER" id="PTHR43744">
    <property type="entry name" value="ABC TRANSPORTER PERMEASE PROTEIN MG189-RELATED-RELATED"/>
    <property type="match status" value="1"/>
</dbReference>
<dbReference type="SUPFAM" id="SSF161098">
    <property type="entry name" value="MetI-like"/>
    <property type="match status" value="1"/>
</dbReference>
<keyword evidence="5 7" id="KW-1133">Transmembrane helix</keyword>
<feature type="transmembrane region" description="Helical" evidence="7">
    <location>
        <begin position="109"/>
        <end position="134"/>
    </location>
</feature>
<name>A0A220U3J6_9BACI</name>
<feature type="transmembrane region" description="Helical" evidence="7">
    <location>
        <begin position="76"/>
        <end position="97"/>
    </location>
</feature>
<organism evidence="9 10">
    <name type="scientific">Virgibacillus phasianinus</name>
    <dbReference type="NCBI Taxonomy" id="2017483"/>
    <lineage>
        <taxon>Bacteria</taxon>
        <taxon>Bacillati</taxon>
        <taxon>Bacillota</taxon>
        <taxon>Bacilli</taxon>
        <taxon>Bacillales</taxon>
        <taxon>Bacillaceae</taxon>
        <taxon>Virgibacillus</taxon>
    </lineage>
</organism>
<dbReference type="Proteomes" id="UP000198312">
    <property type="component" value="Chromosome"/>
</dbReference>
<evidence type="ECO:0000256" key="2">
    <source>
        <dbReference type="ARBA" id="ARBA00022448"/>
    </source>
</evidence>
<gene>
    <name evidence="9" type="ORF">CFK37_11200</name>
</gene>
<dbReference type="OrthoDB" id="187395at2"/>
<dbReference type="EMBL" id="CP022315">
    <property type="protein sequence ID" value="ASK62670.1"/>
    <property type="molecule type" value="Genomic_DNA"/>
</dbReference>
<keyword evidence="10" id="KW-1185">Reference proteome</keyword>
<comment type="subcellular location">
    <subcellularLocation>
        <location evidence="1 7">Cell membrane</location>
        <topology evidence="1 7">Multi-pass membrane protein</topology>
    </subcellularLocation>
</comment>
<evidence type="ECO:0000256" key="3">
    <source>
        <dbReference type="ARBA" id="ARBA00022475"/>
    </source>
</evidence>
<evidence type="ECO:0000259" key="8">
    <source>
        <dbReference type="PROSITE" id="PS50928"/>
    </source>
</evidence>
<feature type="transmembrane region" description="Helical" evidence="7">
    <location>
        <begin position="12"/>
        <end position="34"/>
    </location>
</feature>
<dbReference type="RefSeq" id="WP_089061929.1">
    <property type="nucleotide sequence ID" value="NZ_CP022315.1"/>
</dbReference>
<dbReference type="Gene3D" id="1.10.3720.10">
    <property type="entry name" value="MetI-like"/>
    <property type="match status" value="1"/>
</dbReference>
<reference evidence="9 10" key="1">
    <citation type="submission" date="2017-07" db="EMBL/GenBank/DDBJ databases">
        <title>Virgibacillus sp. LM2416.</title>
        <authorList>
            <person name="Tak E.J."/>
            <person name="Bae J.-W."/>
        </authorList>
    </citation>
    <scope>NUCLEOTIDE SEQUENCE [LARGE SCALE GENOMIC DNA]</scope>
    <source>
        <strain evidence="9 10">LM2416</strain>
    </source>
</reference>
<dbReference type="KEGG" id="vil:CFK37_11200"/>
<accession>A0A220U3J6</accession>
<evidence type="ECO:0000313" key="9">
    <source>
        <dbReference type="EMBL" id="ASK62670.1"/>
    </source>
</evidence>
<feature type="transmembrane region" description="Helical" evidence="7">
    <location>
        <begin position="140"/>
        <end position="163"/>
    </location>
</feature>
<dbReference type="CDD" id="cd06261">
    <property type="entry name" value="TM_PBP2"/>
    <property type="match status" value="1"/>
</dbReference>
<keyword evidence="4 7" id="KW-0812">Transmembrane</keyword>
<dbReference type="InterPro" id="IPR035906">
    <property type="entry name" value="MetI-like_sf"/>
</dbReference>
<evidence type="ECO:0000256" key="4">
    <source>
        <dbReference type="ARBA" id="ARBA00022692"/>
    </source>
</evidence>